<comment type="caution">
    <text evidence="16">The sequence shown here is derived from an EMBL/GenBank/DDBJ whole genome shotgun (WGS) entry which is preliminary data.</text>
</comment>
<dbReference type="Pfam" id="PF16900">
    <property type="entry name" value="REPA_OB_2"/>
    <property type="match status" value="1"/>
</dbReference>
<dbReference type="GO" id="GO:0003684">
    <property type="term" value="F:damaged DNA binding"/>
    <property type="evidence" value="ECO:0007669"/>
    <property type="project" value="TreeGrafter"/>
</dbReference>
<dbReference type="SUPFAM" id="SSF57756">
    <property type="entry name" value="Retrovirus zinc finger-like domains"/>
    <property type="match status" value="1"/>
</dbReference>
<feature type="compositionally biased region" description="Low complexity" evidence="14">
    <location>
        <begin position="125"/>
        <end position="139"/>
    </location>
</feature>
<dbReference type="InterPro" id="IPR004365">
    <property type="entry name" value="NA-bd_OB_tRNA"/>
</dbReference>
<keyword evidence="6 12" id="KW-0863">Zinc-finger</keyword>
<dbReference type="GO" id="GO:0005662">
    <property type="term" value="C:DNA replication factor A complex"/>
    <property type="evidence" value="ECO:0007669"/>
    <property type="project" value="TreeGrafter"/>
</dbReference>
<dbReference type="SMART" id="SM00343">
    <property type="entry name" value="ZnF_C2HC"/>
    <property type="match status" value="2"/>
</dbReference>
<dbReference type="Gene3D" id="2.40.50.140">
    <property type="entry name" value="Nucleic acid-binding proteins"/>
    <property type="match status" value="4"/>
</dbReference>
<dbReference type="Pfam" id="PF04057">
    <property type="entry name" value="Rep-A_N"/>
    <property type="match status" value="1"/>
</dbReference>
<evidence type="ECO:0000256" key="7">
    <source>
        <dbReference type="ARBA" id="ARBA00022833"/>
    </source>
</evidence>
<feature type="region of interest" description="Disordered" evidence="14">
    <location>
        <begin position="118"/>
        <end position="216"/>
    </location>
</feature>
<dbReference type="FunFam" id="2.40.50.140:FF:000041">
    <property type="entry name" value="Replication protein A subunit"/>
    <property type="match status" value="1"/>
</dbReference>
<evidence type="ECO:0000256" key="2">
    <source>
        <dbReference type="ARBA" id="ARBA00005690"/>
    </source>
</evidence>
<dbReference type="Pfam" id="PF00098">
    <property type="entry name" value="zf-CCHC"/>
    <property type="match status" value="1"/>
</dbReference>
<dbReference type="InterPro" id="IPR036875">
    <property type="entry name" value="Znf_CCHC_sf"/>
</dbReference>
<evidence type="ECO:0000313" key="16">
    <source>
        <dbReference type="EMBL" id="KAK4742755.1"/>
    </source>
</evidence>
<keyword evidence="8 13" id="KW-0238">DNA-binding</keyword>
<dbReference type="FunFam" id="2.40.50.140:FF:000064">
    <property type="entry name" value="Replication protein A subunit"/>
    <property type="match status" value="1"/>
</dbReference>
<evidence type="ECO:0000256" key="11">
    <source>
        <dbReference type="ARBA" id="ARBA00023242"/>
    </source>
</evidence>
<keyword evidence="10" id="KW-0234">DNA repair</keyword>
<dbReference type="InterPro" id="IPR001878">
    <property type="entry name" value="Znf_CCHC"/>
</dbReference>
<evidence type="ECO:0000256" key="14">
    <source>
        <dbReference type="SAM" id="MobiDB-lite"/>
    </source>
</evidence>
<dbReference type="CDD" id="cd04477">
    <property type="entry name" value="RPA1N"/>
    <property type="match status" value="1"/>
</dbReference>
<evidence type="ECO:0000256" key="9">
    <source>
        <dbReference type="ARBA" id="ARBA00023172"/>
    </source>
</evidence>
<evidence type="ECO:0000256" key="6">
    <source>
        <dbReference type="ARBA" id="ARBA00022771"/>
    </source>
</evidence>
<keyword evidence="3 13" id="KW-0235">DNA replication</keyword>
<comment type="subunit">
    <text evidence="13">Heterotrimer of RPA1, RPA2 and RPA3 (canonical replication protein A complex).</text>
</comment>
<reference evidence="16 17" key="1">
    <citation type="journal article" date="2023" name="Hortic Res">
        <title>Pangenome of water caltrop reveals structural variations and asymmetric subgenome divergence after allopolyploidization.</title>
        <authorList>
            <person name="Zhang X."/>
            <person name="Chen Y."/>
            <person name="Wang L."/>
            <person name="Yuan Y."/>
            <person name="Fang M."/>
            <person name="Shi L."/>
            <person name="Lu R."/>
            <person name="Comes H.P."/>
            <person name="Ma Y."/>
            <person name="Chen Y."/>
            <person name="Huang G."/>
            <person name="Zhou Y."/>
            <person name="Zheng Z."/>
            <person name="Qiu Y."/>
        </authorList>
    </citation>
    <scope>NUCLEOTIDE SEQUENCE [LARGE SCALE GENOMIC DNA]</scope>
    <source>
        <tissue evidence="16">Roots</tissue>
    </source>
</reference>
<dbReference type="Gene3D" id="4.10.60.10">
    <property type="entry name" value="Zinc finger, CCHC-type"/>
    <property type="match status" value="1"/>
</dbReference>
<dbReference type="InterPro" id="IPR007199">
    <property type="entry name" value="Rep_factor-A_N"/>
</dbReference>
<dbReference type="InterPro" id="IPR004591">
    <property type="entry name" value="Rfa1"/>
</dbReference>
<keyword evidence="17" id="KW-1185">Reference proteome</keyword>
<keyword evidence="5" id="KW-0227">DNA damage</keyword>
<dbReference type="Pfam" id="PF01336">
    <property type="entry name" value="tRNA_anti-codon"/>
    <property type="match status" value="1"/>
</dbReference>
<evidence type="ECO:0000256" key="4">
    <source>
        <dbReference type="ARBA" id="ARBA00022723"/>
    </source>
</evidence>
<dbReference type="InterPro" id="IPR031657">
    <property type="entry name" value="REPA_OB_2"/>
</dbReference>
<accession>A0AAN7GHE4</accession>
<dbReference type="Proteomes" id="UP001345219">
    <property type="component" value="Chromosome 1"/>
</dbReference>
<evidence type="ECO:0000256" key="3">
    <source>
        <dbReference type="ARBA" id="ARBA00022705"/>
    </source>
</evidence>
<dbReference type="GO" id="GO:0000724">
    <property type="term" value="P:double-strand break repair via homologous recombination"/>
    <property type="evidence" value="ECO:0007669"/>
    <property type="project" value="TreeGrafter"/>
</dbReference>
<comment type="function">
    <text evidence="13">Component of the replication protein A complex (RPA) required for DNA recombination, repair and replication. The activity of RPA is mediated by single-stranded DNA binding and protein interactions. Probably involved in repair of double-strand DNA breaks (DSBs) induced by genotoxic stresses.</text>
</comment>
<name>A0AAN7GHE4_9MYRT</name>
<evidence type="ECO:0000256" key="5">
    <source>
        <dbReference type="ARBA" id="ARBA00022763"/>
    </source>
</evidence>
<feature type="domain" description="CCHC-type" evidence="15">
    <location>
        <begin position="804"/>
        <end position="818"/>
    </location>
</feature>
<dbReference type="GO" id="GO:0006260">
    <property type="term" value="P:DNA replication"/>
    <property type="evidence" value="ECO:0007669"/>
    <property type="project" value="UniProtKB-KW"/>
</dbReference>
<dbReference type="PROSITE" id="PS50158">
    <property type="entry name" value="ZF_CCHC"/>
    <property type="match status" value="2"/>
</dbReference>
<comment type="similarity">
    <text evidence="2 13">Belongs to the replication factor A protein 1 family.</text>
</comment>
<dbReference type="GO" id="GO:0008270">
    <property type="term" value="F:zinc ion binding"/>
    <property type="evidence" value="ECO:0007669"/>
    <property type="project" value="UniProtKB-KW"/>
</dbReference>
<evidence type="ECO:0000256" key="8">
    <source>
        <dbReference type="ARBA" id="ARBA00023125"/>
    </source>
</evidence>
<dbReference type="SUPFAM" id="SSF50249">
    <property type="entry name" value="Nucleic acid-binding proteins"/>
    <property type="match status" value="4"/>
</dbReference>
<comment type="subcellular location">
    <subcellularLocation>
        <location evidence="1 13">Nucleus</location>
    </subcellularLocation>
</comment>
<evidence type="ECO:0000256" key="1">
    <source>
        <dbReference type="ARBA" id="ARBA00004123"/>
    </source>
</evidence>
<dbReference type="GO" id="GO:0007140">
    <property type="term" value="P:male meiotic nuclear division"/>
    <property type="evidence" value="ECO:0007669"/>
    <property type="project" value="UniProtKB-ARBA"/>
</dbReference>
<keyword evidence="9" id="KW-0233">DNA recombination</keyword>
<dbReference type="AlphaFoldDB" id="A0AAN7GHE4"/>
<feature type="compositionally biased region" description="Polar residues" evidence="14">
    <location>
        <begin position="195"/>
        <end position="216"/>
    </location>
</feature>
<dbReference type="FunFam" id="2.40.50.140:FF:000117">
    <property type="entry name" value="Replication protein A subunit"/>
    <property type="match status" value="1"/>
</dbReference>
<dbReference type="NCBIfam" id="TIGR00617">
    <property type="entry name" value="rpa1"/>
    <property type="match status" value="1"/>
</dbReference>
<organism evidence="16 17">
    <name type="scientific">Trapa incisa</name>
    <dbReference type="NCBI Taxonomy" id="236973"/>
    <lineage>
        <taxon>Eukaryota</taxon>
        <taxon>Viridiplantae</taxon>
        <taxon>Streptophyta</taxon>
        <taxon>Embryophyta</taxon>
        <taxon>Tracheophyta</taxon>
        <taxon>Spermatophyta</taxon>
        <taxon>Magnoliopsida</taxon>
        <taxon>eudicotyledons</taxon>
        <taxon>Gunneridae</taxon>
        <taxon>Pentapetalae</taxon>
        <taxon>rosids</taxon>
        <taxon>malvids</taxon>
        <taxon>Myrtales</taxon>
        <taxon>Lythraceae</taxon>
        <taxon>Trapa</taxon>
    </lineage>
</organism>
<dbReference type="FunFam" id="2.40.50.140:FF:000090">
    <property type="entry name" value="Replication protein A subunit"/>
    <property type="match status" value="1"/>
</dbReference>
<dbReference type="Pfam" id="PF08646">
    <property type="entry name" value="Rep_fac-A_C"/>
    <property type="match status" value="1"/>
</dbReference>
<dbReference type="InterPro" id="IPR012340">
    <property type="entry name" value="NA-bd_OB-fold"/>
</dbReference>
<protein>
    <recommendedName>
        <fullName evidence="13">Replication protein A subunit</fullName>
    </recommendedName>
</protein>
<keyword evidence="7 13" id="KW-0862">Zinc</keyword>
<dbReference type="InterPro" id="IPR047192">
    <property type="entry name" value="Euk_RPA1_DBD_C"/>
</dbReference>
<dbReference type="GO" id="GO:0043047">
    <property type="term" value="F:single-stranded telomeric DNA binding"/>
    <property type="evidence" value="ECO:0007669"/>
    <property type="project" value="TreeGrafter"/>
</dbReference>
<dbReference type="PANTHER" id="PTHR23273:SF4">
    <property type="entry name" value="REPLICATION PROTEIN A OB DOMAIN-CONTAINING PROTEIN"/>
    <property type="match status" value="1"/>
</dbReference>
<dbReference type="CDD" id="cd04476">
    <property type="entry name" value="RPA1_DBD_C"/>
    <property type="match status" value="1"/>
</dbReference>
<dbReference type="GO" id="GO:0006289">
    <property type="term" value="P:nucleotide-excision repair"/>
    <property type="evidence" value="ECO:0007669"/>
    <property type="project" value="TreeGrafter"/>
</dbReference>
<keyword evidence="4 13" id="KW-0479">Metal-binding</keyword>
<evidence type="ECO:0000256" key="12">
    <source>
        <dbReference type="PROSITE-ProRule" id="PRU00047"/>
    </source>
</evidence>
<dbReference type="CDD" id="cd04474">
    <property type="entry name" value="RPA1_DBD_A"/>
    <property type="match status" value="1"/>
</dbReference>
<dbReference type="CDD" id="cd04475">
    <property type="entry name" value="RPA1_DBD_B"/>
    <property type="match status" value="1"/>
</dbReference>
<proteinExistence type="inferred from homology"/>
<evidence type="ECO:0000256" key="13">
    <source>
        <dbReference type="RuleBase" id="RU364130"/>
    </source>
</evidence>
<evidence type="ECO:0000256" key="10">
    <source>
        <dbReference type="ARBA" id="ARBA00023204"/>
    </source>
</evidence>
<evidence type="ECO:0000259" key="15">
    <source>
        <dbReference type="PROSITE" id="PS50158"/>
    </source>
</evidence>
<dbReference type="PANTHER" id="PTHR23273">
    <property type="entry name" value="REPLICATION FACTOR A 1, RFA1"/>
    <property type="match status" value="1"/>
</dbReference>
<evidence type="ECO:0000313" key="17">
    <source>
        <dbReference type="Proteomes" id="UP001345219"/>
    </source>
</evidence>
<sequence length="839" mass="92339">MAVSLTDGAIQKICDRELVSESEVKPVLQVTDMKSMMTANNHNPNQATAVRYRMMLSDGARSQQALLATQHNHLVDSGQLQKGSVIRLNEFVCSPVKDRLLIVVVDLEVVHHHYEPIGKPVELKPGSSSTSMQPSPSVPNSNNLDSGKYLATTAPPPLYSNTESASSRPIQSSGLHGTGFRGNNVGEISRPHVSSYANGPQSRFQQTSPTYLQPQRAYQQQTPIYMNQGPIAKNEAPPRIVPIAALNPYQNRWTLKARVTLKGELRHYNNARGDGKVFSFDLLDSDGGEIRVTCFNSVADQFYNQIEAGKVYLISKGSLRPAQKNFNHLKNDHEIFLETTSVVQPCFGEDELIPRQQFHFQAIVDIESIENNSIIDVIGVVCSISPVTSIMRKNGTETQKQALQLKDMSGRCVELTMWGSFCSAEGQRLQSLCDSGQFPVLAVKSCRVSEFNGKAVGTISSSQLFIDPGIQEAKRLKEWFDREGKSSPAVSISREVSTMSRNDVRKTISQIKDEKLGTSEKPDWITVCATISYIKSDNFFYMACPITIGDRKCQKKVTNNGDGKYRCDRCDQCVDECDYRYILQLQIQDHTGLTWVTAFQELGEEIVGVPAKEMFQLRTEGEDERFAIIFRRAIFTKYLFKLKVKEEMFSDEQRLRLTVVKAEKMNFPAESRFLLALLEKSTGDAPGSSAIKMEHNFVPVSGMSGIASGNSGIMQQQHPPLVGSNLRSPATTQPDHYGNPYNASMVSGTSLPDVPSRCTSCGGSGHNSINCPSIMGGLTPATGGQYTSRTAYGQVSGGGPSDMCYKCHQTGHWARDCPGLGPVPPAYGPPAGKYGMASR</sequence>
<feature type="domain" description="CCHC-type" evidence="15">
    <location>
        <begin position="757"/>
        <end position="773"/>
    </location>
</feature>
<dbReference type="EMBL" id="JAXIOK010000023">
    <property type="protein sequence ID" value="KAK4742755.1"/>
    <property type="molecule type" value="Genomic_DNA"/>
</dbReference>
<feature type="compositionally biased region" description="Polar residues" evidence="14">
    <location>
        <begin position="159"/>
        <end position="175"/>
    </location>
</feature>
<dbReference type="InterPro" id="IPR013955">
    <property type="entry name" value="Rep_factor-A_C"/>
</dbReference>
<gene>
    <name evidence="16" type="ORF">SAY87_000756</name>
</gene>
<keyword evidence="11 13" id="KW-0539">Nucleus</keyword>
<dbReference type="GO" id="GO:0007004">
    <property type="term" value="P:telomere maintenance via telomerase"/>
    <property type="evidence" value="ECO:0007669"/>
    <property type="project" value="TreeGrafter"/>
</dbReference>